<dbReference type="Proteomes" id="UP000233256">
    <property type="component" value="Unassembled WGS sequence"/>
</dbReference>
<dbReference type="Pfam" id="PF13614">
    <property type="entry name" value="AAA_31"/>
    <property type="match status" value="1"/>
</dbReference>
<accession>A0A2N1PPX6</accession>
<dbReference type="InterPro" id="IPR050625">
    <property type="entry name" value="ParA/MinD_ATPase"/>
</dbReference>
<evidence type="ECO:0000256" key="1">
    <source>
        <dbReference type="PROSITE-ProRule" id="PRU00169"/>
    </source>
</evidence>
<dbReference type="InterPro" id="IPR011006">
    <property type="entry name" value="CheY-like_superfamily"/>
</dbReference>
<dbReference type="InterPro" id="IPR058245">
    <property type="entry name" value="NreC/VraR/RcsB-like_REC"/>
</dbReference>
<gene>
    <name evidence="3" type="ORF">CVV64_08460</name>
</gene>
<dbReference type="PANTHER" id="PTHR43384">
    <property type="entry name" value="SEPTUM SITE-DETERMINING PROTEIN MIND HOMOLOG, CHLOROPLASTIC-RELATED"/>
    <property type="match status" value="1"/>
</dbReference>
<feature type="modified residue" description="4-aspartylphosphate" evidence="1">
    <location>
        <position position="56"/>
    </location>
</feature>
<dbReference type="CDD" id="cd17535">
    <property type="entry name" value="REC_NarL-like"/>
    <property type="match status" value="1"/>
</dbReference>
<dbReference type="SUPFAM" id="SSF52172">
    <property type="entry name" value="CheY-like"/>
    <property type="match status" value="1"/>
</dbReference>
<sequence>MENITVVVVDDVVDIRENVRKLLNFETDIAIVGEAGTGDEAIDVIQKLRPHIVLMDINMPGMDGITATEIISIKFPTAAVVMISVQEDQEYLRKAMMAGARDFLVKPFSSEDLVGTIRRVHEKQKQLMQFSVPPSQGADDTPSLGRIITFFSTKGGTGKTTLAVNTAVALAELTGKKVCLLDLDLQFGDVAILLNLKMASTIAELVEQSGEVLDPQDVMAYLQKHSSNVMALLSCPKPYLAETITIDHIKQIIAVLREEHDYVIIDTSTAFRDIELTALDMADLVMTVVTLELSAIKSVKLSLEVMEDMLRYSKDKIKVILNRESPTFGIAAKDVTALLKHELIVRIPDEAVIVTSALNRGLPFFISDDRSAPVMKSIVALAHAVMTPEDSGVFLSRAENDGGFMGKLKGFLKR</sequence>
<protein>
    <recommendedName>
        <fullName evidence="2">Response regulatory domain-containing protein</fullName>
    </recommendedName>
</protein>
<dbReference type="GO" id="GO:0016887">
    <property type="term" value="F:ATP hydrolysis activity"/>
    <property type="evidence" value="ECO:0007669"/>
    <property type="project" value="TreeGrafter"/>
</dbReference>
<dbReference type="GO" id="GO:0005524">
    <property type="term" value="F:ATP binding"/>
    <property type="evidence" value="ECO:0007669"/>
    <property type="project" value="TreeGrafter"/>
</dbReference>
<dbReference type="Gene3D" id="3.40.50.300">
    <property type="entry name" value="P-loop containing nucleotide triphosphate hydrolases"/>
    <property type="match status" value="1"/>
</dbReference>
<organism evidence="3 4">
    <name type="scientific">Candidatus Wallbacteria bacterium HGW-Wallbacteria-1</name>
    <dbReference type="NCBI Taxonomy" id="2013854"/>
    <lineage>
        <taxon>Bacteria</taxon>
        <taxon>Candidatus Walliibacteriota</taxon>
    </lineage>
</organism>
<evidence type="ECO:0000313" key="3">
    <source>
        <dbReference type="EMBL" id="PKK90386.1"/>
    </source>
</evidence>
<dbReference type="GO" id="GO:0005829">
    <property type="term" value="C:cytosol"/>
    <property type="evidence" value="ECO:0007669"/>
    <property type="project" value="TreeGrafter"/>
</dbReference>
<proteinExistence type="predicted"/>
<keyword evidence="1" id="KW-0597">Phosphoprotein</keyword>
<dbReference type="GO" id="GO:0051782">
    <property type="term" value="P:negative regulation of cell division"/>
    <property type="evidence" value="ECO:0007669"/>
    <property type="project" value="TreeGrafter"/>
</dbReference>
<dbReference type="InterPro" id="IPR025669">
    <property type="entry name" value="AAA_dom"/>
</dbReference>
<name>A0A2N1PPX6_9BACT</name>
<dbReference type="PROSITE" id="PS50110">
    <property type="entry name" value="RESPONSE_REGULATORY"/>
    <property type="match status" value="1"/>
</dbReference>
<dbReference type="GO" id="GO:0009898">
    <property type="term" value="C:cytoplasmic side of plasma membrane"/>
    <property type="evidence" value="ECO:0007669"/>
    <property type="project" value="TreeGrafter"/>
</dbReference>
<dbReference type="Pfam" id="PF00072">
    <property type="entry name" value="Response_reg"/>
    <property type="match status" value="1"/>
</dbReference>
<reference evidence="3 4" key="1">
    <citation type="journal article" date="2017" name="ISME J.">
        <title>Potential for microbial H2 and metal transformations associated with novel bacteria and archaea in deep terrestrial subsurface sediments.</title>
        <authorList>
            <person name="Hernsdorf A.W."/>
            <person name="Amano Y."/>
            <person name="Miyakawa K."/>
            <person name="Ise K."/>
            <person name="Suzuki Y."/>
            <person name="Anantharaman K."/>
            <person name="Probst A."/>
            <person name="Burstein D."/>
            <person name="Thomas B.C."/>
            <person name="Banfield J.F."/>
        </authorList>
    </citation>
    <scope>NUCLEOTIDE SEQUENCE [LARGE SCALE GENOMIC DNA]</scope>
    <source>
        <strain evidence="3">HGW-Wallbacteria-1</strain>
    </source>
</reference>
<dbReference type="InterPro" id="IPR001789">
    <property type="entry name" value="Sig_transdc_resp-reg_receiver"/>
</dbReference>
<evidence type="ECO:0000259" key="2">
    <source>
        <dbReference type="PROSITE" id="PS50110"/>
    </source>
</evidence>
<dbReference type="AlphaFoldDB" id="A0A2N1PPX6"/>
<dbReference type="SMART" id="SM00448">
    <property type="entry name" value="REC"/>
    <property type="match status" value="1"/>
</dbReference>
<dbReference type="EMBL" id="PGXC01000005">
    <property type="protein sequence ID" value="PKK90386.1"/>
    <property type="molecule type" value="Genomic_DNA"/>
</dbReference>
<dbReference type="InterPro" id="IPR027417">
    <property type="entry name" value="P-loop_NTPase"/>
</dbReference>
<dbReference type="PANTHER" id="PTHR43384:SF13">
    <property type="entry name" value="SLR0110 PROTEIN"/>
    <property type="match status" value="1"/>
</dbReference>
<evidence type="ECO:0000313" key="4">
    <source>
        <dbReference type="Proteomes" id="UP000233256"/>
    </source>
</evidence>
<dbReference type="GO" id="GO:0000160">
    <property type="term" value="P:phosphorelay signal transduction system"/>
    <property type="evidence" value="ECO:0007669"/>
    <property type="project" value="InterPro"/>
</dbReference>
<comment type="caution">
    <text evidence="3">The sequence shown here is derived from an EMBL/GenBank/DDBJ whole genome shotgun (WGS) entry which is preliminary data.</text>
</comment>
<dbReference type="SUPFAM" id="SSF52540">
    <property type="entry name" value="P-loop containing nucleoside triphosphate hydrolases"/>
    <property type="match status" value="1"/>
</dbReference>
<dbReference type="Gene3D" id="3.40.50.2300">
    <property type="match status" value="1"/>
</dbReference>
<feature type="domain" description="Response regulatory" evidence="2">
    <location>
        <begin position="5"/>
        <end position="121"/>
    </location>
</feature>